<protein>
    <submittedName>
        <fullName evidence="2">Craniofacial development protein 2-like</fullName>
    </submittedName>
</protein>
<sequence>MRWNDKGTLDIQNITIFYSECNKHRQFCTGFAVHKNLVPPVREFKNINPKISVLTIEAQYFEITFVNGHAPTEEKTQEKKDEFYDHLEYTFNEIPRSRIRIVLGDFNAKLGEENIFRSTIGNNCLHDVTSENGLRRIDFARGGGLVVKSTMFPHKDIYKGTWKAPNGRYVNQIDYVLD</sequence>
<name>A0A8B8GSL1_9HEMI</name>
<dbReference type="OrthoDB" id="6628203at2759"/>
<proteinExistence type="predicted"/>
<accession>A0A8B8GSL1</accession>
<dbReference type="AlphaFoldDB" id="A0A8B8GSL1"/>
<evidence type="ECO:0000313" key="1">
    <source>
        <dbReference type="Proteomes" id="UP000694846"/>
    </source>
</evidence>
<reference evidence="2" key="1">
    <citation type="submission" date="2025-08" db="UniProtKB">
        <authorList>
            <consortium name="RefSeq"/>
        </authorList>
    </citation>
    <scope>IDENTIFICATION</scope>
    <source>
        <tissue evidence="2">Whole body</tissue>
    </source>
</reference>
<dbReference type="SUPFAM" id="SSF56219">
    <property type="entry name" value="DNase I-like"/>
    <property type="match status" value="1"/>
</dbReference>
<dbReference type="Proteomes" id="UP000694846">
    <property type="component" value="Unplaced"/>
</dbReference>
<evidence type="ECO:0000313" key="2">
    <source>
        <dbReference type="RefSeq" id="XP_025425626.1"/>
    </source>
</evidence>
<dbReference type="GeneID" id="112694391"/>
<dbReference type="Gene3D" id="3.60.10.10">
    <property type="entry name" value="Endonuclease/exonuclease/phosphatase"/>
    <property type="match status" value="1"/>
</dbReference>
<gene>
    <name evidence="2" type="primary">LOC112694391</name>
</gene>
<dbReference type="InterPro" id="IPR036691">
    <property type="entry name" value="Endo/exonu/phosph_ase_sf"/>
</dbReference>
<keyword evidence="1" id="KW-1185">Reference proteome</keyword>
<organism evidence="1 2">
    <name type="scientific">Sipha flava</name>
    <name type="common">yellow sugarcane aphid</name>
    <dbReference type="NCBI Taxonomy" id="143950"/>
    <lineage>
        <taxon>Eukaryota</taxon>
        <taxon>Metazoa</taxon>
        <taxon>Ecdysozoa</taxon>
        <taxon>Arthropoda</taxon>
        <taxon>Hexapoda</taxon>
        <taxon>Insecta</taxon>
        <taxon>Pterygota</taxon>
        <taxon>Neoptera</taxon>
        <taxon>Paraneoptera</taxon>
        <taxon>Hemiptera</taxon>
        <taxon>Sternorrhyncha</taxon>
        <taxon>Aphidomorpha</taxon>
        <taxon>Aphidoidea</taxon>
        <taxon>Aphididae</taxon>
        <taxon>Sipha</taxon>
    </lineage>
</organism>
<dbReference type="RefSeq" id="XP_025425626.1">
    <property type="nucleotide sequence ID" value="XM_025569841.1"/>
</dbReference>